<dbReference type="InterPro" id="IPR003790">
    <property type="entry name" value="GHL10"/>
</dbReference>
<keyword evidence="1 2" id="KW-0732">Signal</keyword>
<dbReference type="InterPro" id="IPR013783">
    <property type="entry name" value="Ig-like_fold"/>
</dbReference>
<feature type="signal peptide" evidence="2">
    <location>
        <begin position="1"/>
        <end position="21"/>
    </location>
</feature>
<evidence type="ECO:0000259" key="3">
    <source>
        <dbReference type="Pfam" id="PF02638"/>
    </source>
</evidence>
<evidence type="ECO:0000313" key="4">
    <source>
        <dbReference type="EMBL" id="MFC7441766.1"/>
    </source>
</evidence>
<dbReference type="GO" id="GO:0016787">
    <property type="term" value="F:hydrolase activity"/>
    <property type="evidence" value="ECO:0007669"/>
    <property type="project" value="UniProtKB-KW"/>
</dbReference>
<dbReference type="Pfam" id="PF02638">
    <property type="entry name" value="GHL10"/>
    <property type="match status" value="1"/>
</dbReference>
<keyword evidence="5" id="KW-1185">Reference proteome</keyword>
<dbReference type="EMBL" id="JBHTBW010000036">
    <property type="protein sequence ID" value="MFC7441766.1"/>
    <property type="molecule type" value="Genomic_DNA"/>
</dbReference>
<dbReference type="PANTHER" id="PTHR43405:SF1">
    <property type="entry name" value="GLYCOSYL HYDROLASE DIGH"/>
    <property type="match status" value="1"/>
</dbReference>
<dbReference type="InterPro" id="IPR052177">
    <property type="entry name" value="Divisome_Glycosyl_Hydrolase"/>
</dbReference>
<accession>A0ABW2RL83</accession>
<dbReference type="RefSeq" id="WP_379865231.1">
    <property type="nucleotide sequence ID" value="NZ_JBHTBW010000036.1"/>
</dbReference>
<feature type="domain" description="Glycosyl hydrolase-like 10" evidence="3">
    <location>
        <begin position="38"/>
        <end position="350"/>
    </location>
</feature>
<dbReference type="Gene3D" id="3.20.20.80">
    <property type="entry name" value="Glycosidases"/>
    <property type="match status" value="1"/>
</dbReference>
<evidence type="ECO:0000256" key="1">
    <source>
        <dbReference type="ARBA" id="ARBA00022729"/>
    </source>
</evidence>
<protein>
    <submittedName>
        <fullName evidence="4">Glycoside hydrolase family 10 protein</fullName>
    </submittedName>
</protein>
<name>A0ABW2RL83_9BACL</name>
<evidence type="ECO:0000313" key="5">
    <source>
        <dbReference type="Proteomes" id="UP001596500"/>
    </source>
</evidence>
<dbReference type="Gene3D" id="2.60.40.10">
    <property type="entry name" value="Immunoglobulins"/>
    <property type="match status" value="1"/>
</dbReference>
<reference evidence="5" key="1">
    <citation type="journal article" date="2019" name="Int. J. Syst. Evol. Microbiol.">
        <title>The Global Catalogue of Microorganisms (GCM) 10K type strain sequencing project: providing services to taxonomists for standard genome sequencing and annotation.</title>
        <authorList>
            <consortium name="The Broad Institute Genomics Platform"/>
            <consortium name="The Broad Institute Genome Sequencing Center for Infectious Disease"/>
            <person name="Wu L."/>
            <person name="Ma J."/>
        </authorList>
    </citation>
    <scope>NUCLEOTIDE SEQUENCE [LARGE SCALE GENOMIC DNA]</scope>
    <source>
        <strain evidence="5">CGMCC 1.12942</strain>
    </source>
</reference>
<comment type="caution">
    <text evidence="4">The sequence shown here is derived from an EMBL/GenBank/DDBJ whole genome shotgun (WGS) entry which is preliminary data.</text>
</comment>
<organism evidence="4 5">
    <name type="scientific">Laceyella putida</name>
    <dbReference type="NCBI Taxonomy" id="110101"/>
    <lineage>
        <taxon>Bacteria</taxon>
        <taxon>Bacillati</taxon>
        <taxon>Bacillota</taxon>
        <taxon>Bacilli</taxon>
        <taxon>Bacillales</taxon>
        <taxon>Thermoactinomycetaceae</taxon>
        <taxon>Laceyella</taxon>
    </lineage>
</organism>
<feature type="chain" id="PRO_5045182122" evidence="2">
    <location>
        <begin position="22"/>
        <end position="518"/>
    </location>
</feature>
<keyword evidence="4" id="KW-0378">Hydrolase</keyword>
<gene>
    <name evidence="4" type="ORF">ACFQNG_11725</name>
</gene>
<proteinExistence type="predicted"/>
<dbReference type="SUPFAM" id="SSF51445">
    <property type="entry name" value="(Trans)glycosidases"/>
    <property type="match status" value="1"/>
</dbReference>
<evidence type="ECO:0000256" key="2">
    <source>
        <dbReference type="SAM" id="SignalP"/>
    </source>
</evidence>
<sequence>MGFCLLALLLCLLVNPMQGLAKQRHTASSFSAIEVKRQLRAAWIATVTNIDWPSKTGLSKEQQQAEFNSLLDELKKMGINAVIVQVRPTADAFYPSTLNPWSKYLSGTQGISPGYDPLAFMVQAAHKRNMEFHAWFNPYRVSMDTQLSSLVPNHPARQHPDWVVTYSGKLWYDPGIPAVRAHIVDSIKEVVQNYDIDAVHFDDYFYPYPDGTDFPDEKTYQTYGQTTFPNKADWRRNNVNQLVKEVDQQIKQLKPYVKFGISPFGIWRNKSTDPTGSDTSGFQAYDSLYADSRTWIRQGWIDYIAPQIYWNIGYAAAAYEKLVPWWANEVNGRATHLYIGHAVYKIGSNTEWNHPDEIPNQLQLNQQYPQVKGSIFFSTKDLLKNPLGFAERLRTDLYRYPSLIPVMPWLGGQAPSAPTLLSAIRGSGGTTLTFADNANQTSYFVIYRFAQGDTISLDQPRHIVGTMRKTVSGSTPQIFQDETAEATKSYTYLITAVDRLHHESNASNAIQLRSFSVK</sequence>
<dbReference type="InterPro" id="IPR017853">
    <property type="entry name" value="GH"/>
</dbReference>
<dbReference type="Proteomes" id="UP001596500">
    <property type="component" value="Unassembled WGS sequence"/>
</dbReference>
<dbReference type="PANTHER" id="PTHR43405">
    <property type="entry name" value="GLYCOSYL HYDROLASE DIGH"/>
    <property type="match status" value="1"/>
</dbReference>